<feature type="domain" description="Rab-GAP TBC" evidence="3">
    <location>
        <begin position="56"/>
        <end position="334"/>
    </location>
</feature>
<dbReference type="GeneID" id="7832852"/>
<feature type="region of interest" description="Disordered" evidence="2">
    <location>
        <begin position="464"/>
        <end position="616"/>
    </location>
</feature>
<keyword evidence="5" id="KW-1185">Reference proteome</keyword>
<dbReference type="PROSITE" id="PS50086">
    <property type="entry name" value="TBC_RABGAP"/>
    <property type="match status" value="1"/>
</dbReference>
<dbReference type="RefSeq" id="XP_001032434.1">
    <property type="nucleotide sequence ID" value="XM_001032434.1"/>
</dbReference>
<dbReference type="Gene3D" id="1.10.472.80">
    <property type="entry name" value="Ypt/Rab-GAP domain of gyp1p, domain 3"/>
    <property type="match status" value="1"/>
</dbReference>
<feature type="compositionally biased region" description="Polar residues" evidence="2">
    <location>
        <begin position="599"/>
        <end position="616"/>
    </location>
</feature>
<dbReference type="SMART" id="SM00164">
    <property type="entry name" value="TBC"/>
    <property type="match status" value="1"/>
</dbReference>
<feature type="compositionally biased region" description="Polar residues" evidence="2">
    <location>
        <begin position="539"/>
        <end position="552"/>
    </location>
</feature>
<reference evidence="5" key="1">
    <citation type="journal article" date="2006" name="PLoS Biol.">
        <title>Macronuclear genome sequence of the ciliate Tetrahymena thermophila, a model eukaryote.</title>
        <authorList>
            <person name="Eisen J.A."/>
            <person name="Coyne R.S."/>
            <person name="Wu M."/>
            <person name="Wu D."/>
            <person name="Thiagarajan M."/>
            <person name="Wortman J.R."/>
            <person name="Badger J.H."/>
            <person name="Ren Q."/>
            <person name="Amedeo P."/>
            <person name="Jones K.M."/>
            <person name="Tallon L.J."/>
            <person name="Delcher A.L."/>
            <person name="Salzberg S.L."/>
            <person name="Silva J.C."/>
            <person name="Haas B.J."/>
            <person name="Majoros W.H."/>
            <person name="Farzad M."/>
            <person name="Carlton J.M."/>
            <person name="Smith R.K. Jr."/>
            <person name="Garg J."/>
            <person name="Pearlman R.E."/>
            <person name="Karrer K.M."/>
            <person name="Sun L."/>
            <person name="Manning G."/>
            <person name="Elde N.C."/>
            <person name="Turkewitz A.P."/>
            <person name="Asai D.J."/>
            <person name="Wilkes D.E."/>
            <person name="Wang Y."/>
            <person name="Cai H."/>
            <person name="Collins K."/>
            <person name="Stewart B.A."/>
            <person name="Lee S.R."/>
            <person name="Wilamowska K."/>
            <person name="Weinberg Z."/>
            <person name="Ruzzo W.L."/>
            <person name="Wloga D."/>
            <person name="Gaertig J."/>
            <person name="Frankel J."/>
            <person name="Tsao C.-C."/>
            <person name="Gorovsky M.A."/>
            <person name="Keeling P.J."/>
            <person name="Waller R.F."/>
            <person name="Patron N.J."/>
            <person name="Cherry J.M."/>
            <person name="Stover N.A."/>
            <person name="Krieger C.J."/>
            <person name="del Toro C."/>
            <person name="Ryder H.F."/>
            <person name="Williamson S.C."/>
            <person name="Barbeau R.A."/>
            <person name="Hamilton E.P."/>
            <person name="Orias E."/>
        </authorList>
    </citation>
    <scope>NUCLEOTIDE SEQUENCE [LARGE SCALE GENOMIC DNA]</scope>
    <source>
        <strain evidence="5">SB210</strain>
    </source>
</reference>
<dbReference type="Proteomes" id="UP000009168">
    <property type="component" value="Unassembled WGS sequence"/>
</dbReference>
<name>Q22HD0_TETTS</name>
<evidence type="ECO:0000313" key="5">
    <source>
        <dbReference type="Proteomes" id="UP000009168"/>
    </source>
</evidence>
<dbReference type="PANTHER" id="PTHR22957:SF337">
    <property type="entry name" value="TBC1 DOMAIN FAMILY MEMBER 5"/>
    <property type="match status" value="1"/>
</dbReference>
<protein>
    <submittedName>
        <fullName evidence="4">Rab-GTPase-TBC domain protein</fullName>
    </submittedName>
</protein>
<evidence type="ECO:0000313" key="4">
    <source>
        <dbReference type="EMBL" id="EAR84771.1"/>
    </source>
</evidence>
<dbReference type="HOGENOM" id="CLU_376219_0_0_1"/>
<dbReference type="KEGG" id="tet:TTHERM_00637730"/>
<dbReference type="GO" id="GO:0005096">
    <property type="term" value="F:GTPase activator activity"/>
    <property type="evidence" value="ECO:0007669"/>
    <property type="project" value="UniProtKB-KW"/>
</dbReference>
<evidence type="ECO:0000256" key="2">
    <source>
        <dbReference type="SAM" id="MobiDB-lite"/>
    </source>
</evidence>
<gene>
    <name evidence="4" type="ORF">TTHERM_00637730</name>
</gene>
<organism evidence="4 5">
    <name type="scientific">Tetrahymena thermophila (strain SB210)</name>
    <dbReference type="NCBI Taxonomy" id="312017"/>
    <lineage>
        <taxon>Eukaryota</taxon>
        <taxon>Sar</taxon>
        <taxon>Alveolata</taxon>
        <taxon>Ciliophora</taxon>
        <taxon>Intramacronucleata</taxon>
        <taxon>Oligohymenophorea</taxon>
        <taxon>Hymenostomatida</taxon>
        <taxon>Tetrahymenina</taxon>
        <taxon>Tetrahymenidae</taxon>
        <taxon>Tetrahymena</taxon>
    </lineage>
</organism>
<feature type="region of interest" description="Disordered" evidence="2">
    <location>
        <begin position="678"/>
        <end position="699"/>
    </location>
</feature>
<feature type="compositionally biased region" description="Basic and acidic residues" evidence="2">
    <location>
        <begin position="565"/>
        <end position="576"/>
    </location>
</feature>
<dbReference type="EMBL" id="GG662588">
    <property type="protein sequence ID" value="EAR84771.1"/>
    <property type="molecule type" value="Genomic_DNA"/>
</dbReference>
<dbReference type="SUPFAM" id="SSF47923">
    <property type="entry name" value="Ypt/Rab-GAP domain of gyp1p"/>
    <property type="match status" value="2"/>
</dbReference>
<dbReference type="eggNOG" id="KOG1091">
    <property type="taxonomic scope" value="Eukaryota"/>
</dbReference>
<sequence>MFSEDNIISSAKVETDKKSEFPDVEESFSYENFEKYILNSKENFTNLLSYIRKIELQDLQIRFNAWRILLGVLKADSSDEEKKQQIEKDRQTYKELWEKFKAKQQPQEVDKPKPVANPLMKNTQNSPWNGYFEDNELRSDIKKDVERTYQDKQFFVNLKIKNMLTNVLFVFCKKNSDVSYKQGMNEVAASFIIVYFVEALYIQKHQQEAGASQRSLEMAQFMMNMNYAEADIYTLFSKMMDIGHLEMFRPYLAENSKKKQEYNINSKKSQAILLRISKIQDNYLKIVDLELFKHMKLLNVEFQIFLLRWIRCVHTREYHLDDSFKIWDNIFYEYFLNPTIENDFFLIDCICLAMMQYVRGQLMEKEEQADCLQRFLKYPPVENIKPIVDVAFKIKDIITKGLNEKEGLYLQSLQIKEQDKEENRVVKTKQQGNKNLILFSSGFASKSSNISQASSTIKDIQIQAKKTRKGIFEENSDGEIEDDQKEEQSPSKPAQETHAKSEEPHGKQQKKKIDLSDDEDEDYKPAQKNPSGVGFPVASFSNKAASIETNQNQKKKPRPVVFPDFQKEEREQEAEKPAFVPPYQQQKQQSQPKEEQQPIIAQSNTNKFNESPLFENSNSSVGGVYFKSTEISNMTKKLGSSLDILNYIFSKDLKNENLKKAIEDIEFIERELKKKVNPSQPPIFSTSQTVSNQSFVTSSSQKNKPILFSSGTQEEKPKNSVKIQQSTGFVVYKTNLNE</sequence>
<dbReference type="InterPro" id="IPR000195">
    <property type="entry name" value="Rab-GAP-TBC_dom"/>
</dbReference>
<dbReference type="OrthoDB" id="27140at2759"/>
<evidence type="ECO:0000256" key="1">
    <source>
        <dbReference type="ARBA" id="ARBA00022468"/>
    </source>
</evidence>
<dbReference type="InterPro" id="IPR035969">
    <property type="entry name" value="Rab-GAP_TBC_sf"/>
</dbReference>
<dbReference type="PANTHER" id="PTHR22957">
    <property type="entry name" value="TBC1 DOMAIN FAMILY MEMBER GTPASE-ACTIVATING PROTEIN"/>
    <property type="match status" value="1"/>
</dbReference>
<feature type="compositionally biased region" description="Basic and acidic residues" evidence="2">
    <location>
        <begin position="495"/>
        <end position="515"/>
    </location>
</feature>
<evidence type="ECO:0000259" key="3">
    <source>
        <dbReference type="PROSITE" id="PS50086"/>
    </source>
</evidence>
<dbReference type="Gene3D" id="1.10.8.270">
    <property type="entry name" value="putative rabgap domain of human tbc1 domain family member 14 like domains"/>
    <property type="match status" value="1"/>
</dbReference>
<dbReference type="FunFam" id="1.10.8.270:FF:000031">
    <property type="entry name" value="TBC1 domain family member 5"/>
    <property type="match status" value="1"/>
</dbReference>
<dbReference type="Pfam" id="PF00566">
    <property type="entry name" value="RabGAP-TBC"/>
    <property type="match status" value="1"/>
</dbReference>
<dbReference type="InParanoid" id="Q22HD0"/>
<keyword evidence="1" id="KW-0343">GTPase activation</keyword>
<proteinExistence type="predicted"/>
<dbReference type="AlphaFoldDB" id="Q22HD0"/>
<feature type="compositionally biased region" description="Polar residues" evidence="2">
    <location>
        <begin position="682"/>
        <end position="699"/>
    </location>
</feature>
<accession>Q22HD0</accession>
<dbReference type="STRING" id="312017.Q22HD0"/>
<feature type="compositionally biased region" description="Acidic residues" evidence="2">
    <location>
        <begin position="474"/>
        <end position="485"/>
    </location>
</feature>